<reference evidence="1" key="1">
    <citation type="submission" date="2018-04" db="EMBL/GenBank/DDBJ databases">
        <title>Transcriptome assembly of Sipha flava.</title>
        <authorList>
            <person name="Scully E.D."/>
            <person name="Geib S.M."/>
            <person name="Palmer N.A."/>
            <person name="Koch K."/>
            <person name="Bradshaw J."/>
            <person name="Heng-Moss T."/>
            <person name="Sarath G."/>
        </authorList>
    </citation>
    <scope>NUCLEOTIDE SEQUENCE</scope>
</reference>
<evidence type="ECO:0000313" key="2">
    <source>
        <dbReference type="Proteomes" id="UP000694846"/>
    </source>
</evidence>
<dbReference type="RefSeq" id="XP_025418888.1">
    <property type="nucleotide sequence ID" value="XM_025563103.1"/>
</dbReference>
<gene>
    <name evidence="3" type="primary">LOC112689409</name>
    <name evidence="1" type="ORF">g.17488</name>
</gene>
<accession>A0A2S2QRX7</accession>
<proteinExistence type="predicted"/>
<dbReference type="GeneID" id="112689409"/>
<protein>
    <submittedName>
        <fullName evidence="3">Uncharacterized protein LOC112689409</fullName>
    </submittedName>
</protein>
<dbReference type="AlphaFoldDB" id="A0A2S2QRX7"/>
<evidence type="ECO:0000313" key="1">
    <source>
        <dbReference type="EMBL" id="MBY80526.1"/>
    </source>
</evidence>
<keyword evidence="2" id="KW-1185">Reference proteome</keyword>
<organism evidence="1">
    <name type="scientific">Sipha flava</name>
    <name type="common">yellow sugarcane aphid</name>
    <dbReference type="NCBI Taxonomy" id="143950"/>
    <lineage>
        <taxon>Eukaryota</taxon>
        <taxon>Metazoa</taxon>
        <taxon>Ecdysozoa</taxon>
        <taxon>Arthropoda</taxon>
        <taxon>Hexapoda</taxon>
        <taxon>Insecta</taxon>
        <taxon>Pterygota</taxon>
        <taxon>Neoptera</taxon>
        <taxon>Paraneoptera</taxon>
        <taxon>Hemiptera</taxon>
        <taxon>Sternorrhyncha</taxon>
        <taxon>Aphidomorpha</taxon>
        <taxon>Aphidoidea</taxon>
        <taxon>Aphididae</taxon>
        <taxon>Sipha</taxon>
    </lineage>
</organism>
<name>A0A2S2QRX7_9HEMI</name>
<dbReference type="OrthoDB" id="6624805at2759"/>
<dbReference type="Proteomes" id="UP000694846">
    <property type="component" value="Unplaced"/>
</dbReference>
<sequence>MSKRKFESGASKRKRMDQHLLIKCANNKTQKKLNFYLAKSTDVTLPKNALIGVFDKICNYCPGIMYEDFRNEYINFISKWKEIKKNIDCVYTELQDYDENIDECSNDVEILVSCSHNPNTNAKYCVVCCFDVLVKYNLYTNAYPSLLRIN</sequence>
<dbReference type="EMBL" id="GGMS01011323">
    <property type="protein sequence ID" value="MBY80526.1"/>
    <property type="molecule type" value="Transcribed_RNA"/>
</dbReference>
<reference evidence="3" key="2">
    <citation type="submission" date="2025-04" db="UniProtKB">
        <authorList>
            <consortium name="RefSeq"/>
        </authorList>
    </citation>
    <scope>IDENTIFICATION</scope>
    <source>
        <tissue evidence="3">Whole body</tissue>
    </source>
</reference>
<evidence type="ECO:0000313" key="3">
    <source>
        <dbReference type="RefSeq" id="XP_025418888.1"/>
    </source>
</evidence>